<dbReference type="RefSeq" id="WP_012225639.1">
    <property type="nucleotide sequence ID" value="NZ_JABEQG010000028.1"/>
</dbReference>
<evidence type="ECO:0000256" key="6">
    <source>
        <dbReference type="RuleBase" id="RU361140"/>
    </source>
</evidence>
<dbReference type="GO" id="GO:0046677">
    <property type="term" value="P:response to antibiotic"/>
    <property type="evidence" value="ECO:0007669"/>
    <property type="project" value="UniProtKB-UniRule"/>
</dbReference>
<accession>A0A7W4NGH7</accession>
<evidence type="ECO:0000256" key="3">
    <source>
        <dbReference type="ARBA" id="ARBA00012865"/>
    </source>
</evidence>
<dbReference type="Proteomes" id="UP000550787">
    <property type="component" value="Unassembled WGS sequence"/>
</dbReference>
<dbReference type="InterPro" id="IPR000871">
    <property type="entry name" value="Beta-lactam_class-A"/>
</dbReference>
<dbReference type="EMBL" id="JABEQG010000028">
    <property type="protein sequence ID" value="MBB2157319.1"/>
    <property type="molecule type" value="Genomic_DNA"/>
</dbReference>
<dbReference type="PRINTS" id="PR00118">
    <property type="entry name" value="BLACTAMASEA"/>
</dbReference>
<keyword evidence="4 6" id="KW-0378">Hydrolase</keyword>
<comment type="caution">
    <text evidence="9">The sequence shown here is derived from an EMBL/GenBank/DDBJ whole genome shotgun (WGS) entry which is preliminary data.</text>
</comment>
<evidence type="ECO:0000256" key="7">
    <source>
        <dbReference type="SAM" id="MobiDB-lite"/>
    </source>
</evidence>
<evidence type="ECO:0000256" key="4">
    <source>
        <dbReference type="ARBA" id="ARBA00022801"/>
    </source>
</evidence>
<dbReference type="Pfam" id="PF13354">
    <property type="entry name" value="Beta-lactamase2"/>
    <property type="match status" value="1"/>
</dbReference>
<evidence type="ECO:0000313" key="10">
    <source>
        <dbReference type="Proteomes" id="UP000550787"/>
    </source>
</evidence>
<dbReference type="InterPro" id="IPR023650">
    <property type="entry name" value="Beta-lactam_class-A_AS"/>
</dbReference>
<dbReference type="InterPro" id="IPR045155">
    <property type="entry name" value="Beta-lactam_cat"/>
</dbReference>
<evidence type="ECO:0000259" key="8">
    <source>
        <dbReference type="Pfam" id="PF13354"/>
    </source>
</evidence>
<dbReference type="SUPFAM" id="SSF56601">
    <property type="entry name" value="beta-lactamase/transpeptidase-like"/>
    <property type="match status" value="1"/>
</dbReference>
<dbReference type="AlphaFoldDB" id="A0A7W4NGH7"/>
<dbReference type="EC" id="3.5.2.6" evidence="3 6"/>
<dbReference type="PANTHER" id="PTHR35333:SF3">
    <property type="entry name" value="BETA-LACTAMASE-TYPE TRANSPEPTIDASE FOLD CONTAINING PROTEIN"/>
    <property type="match status" value="1"/>
</dbReference>
<keyword evidence="5 6" id="KW-0046">Antibiotic resistance</keyword>
<evidence type="ECO:0000256" key="1">
    <source>
        <dbReference type="ARBA" id="ARBA00001526"/>
    </source>
</evidence>
<organism evidence="9 10">
    <name type="scientific">Gluconacetobacter diazotrophicus</name>
    <name type="common">Acetobacter diazotrophicus</name>
    <dbReference type="NCBI Taxonomy" id="33996"/>
    <lineage>
        <taxon>Bacteria</taxon>
        <taxon>Pseudomonadati</taxon>
        <taxon>Pseudomonadota</taxon>
        <taxon>Alphaproteobacteria</taxon>
        <taxon>Acetobacterales</taxon>
        <taxon>Acetobacteraceae</taxon>
        <taxon>Gluconacetobacter</taxon>
    </lineage>
</organism>
<comment type="catalytic activity">
    <reaction evidence="1 6">
        <text>a beta-lactam + H2O = a substituted beta-amino acid</text>
        <dbReference type="Rhea" id="RHEA:20401"/>
        <dbReference type="ChEBI" id="CHEBI:15377"/>
        <dbReference type="ChEBI" id="CHEBI:35627"/>
        <dbReference type="ChEBI" id="CHEBI:140347"/>
        <dbReference type="EC" id="3.5.2.6"/>
    </reaction>
</comment>
<comment type="similarity">
    <text evidence="2 6">Belongs to the class-A beta-lactamase family.</text>
</comment>
<dbReference type="GO" id="GO:0008800">
    <property type="term" value="F:beta-lactamase activity"/>
    <property type="evidence" value="ECO:0007669"/>
    <property type="project" value="UniProtKB-UniRule"/>
</dbReference>
<name>A0A7W4NGH7_GLUDI</name>
<dbReference type="PANTHER" id="PTHR35333">
    <property type="entry name" value="BETA-LACTAMASE"/>
    <property type="match status" value="1"/>
</dbReference>
<dbReference type="Gene3D" id="3.40.710.10">
    <property type="entry name" value="DD-peptidase/beta-lactamase superfamily"/>
    <property type="match status" value="1"/>
</dbReference>
<dbReference type="PROSITE" id="PS00146">
    <property type="entry name" value="BETA_LACTAMASE_A"/>
    <property type="match status" value="1"/>
</dbReference>
<reference evidence="9 10" key="1">
    <citation type="submission" date="2020-04" db="EMBL/GenBank/DDBJ databases">
        <title>Description of novel Gluconacetobacter.</title>
        <authorList>
            <person name="Sombolestani A."/>
        </authorList>
    </citation>
    <scope>NUCLEOTIDE SEQUENCE [LARGE SCALE GENOMIC DNA]</scope>
    <source>
        <strain evidence="9 10">LMG 7603</strain>
    </source>
</reference>
<dbReference type="OMA" id="ELCEATM"/>
<sequence>MKRRHFLWGGSTFLASPSLARPAPPSVISDYENGTGGHIGLYAENVKTGAKLTWRARERFVMCSTVKASLAACVLSRVDRGRDRLEDIIPYSASDIQDWYAPVAKANLARGAMSVGDMCQAAVEQSDNTCANILLARIGGPSALTAFWRGIGDRETRLDDPEPYLNRTPPGGVRNTTTPASMATIMRSLVLGRVLSDASRAIFTRWLVGCRTGDDRLRAGLPPHWVIGDKTGNNGRDAAGDIAVVWPERDVPIILCVYTRGGSPTQQQFRTAFAGIARVVGTRLYPGI</sequence>
<dbReference type="InterPro" id="IPR012338">
    <property type="entry name" value="Beta-lactam/transpept-like"/>
</dbReference>
<dbReference type="GO" id="GO:0030655">
    <property type="term" value="P:beta-lactam antibiotic catabolic process"/>
    <property type="evidence" value="ECO:0007669"/>
    <property type="project" value="InterPro"/>
</dbReference>
<gene>
    <name evidence="9" type="primary">bla</name>
    <name evidence="9" type="ORF">HLH33_13520</name>
</gene>
<feature type="domain" description="Beta-lactamase class A catalytic" evidence="8">
    <location>
        <begin position="40"/>
        <end position="259"/>
    </location>
</feature>
<evidence type="ECO:0000313" key="9">
    <source>
        <dbReference type="EMBL" id="MBB2157319.1"/>
    </source>
</evidence>
<feature type="region of interest" description="Disordered" evidence="7">
    <location>
        <begin position="159"/>
        <end position="178"/>
    </location>
</feature>
<protein>
    <recommendedName>
        <fullName evidence="3 6">Beta-lactamase</fullName>
        <ecNumber evidence="3 6">3.5.2.6</ecNumber>
    </recommendedName>
</protein>
<dbReference type="NCBIfam" id="NF033103">
    <property type="entry name" value="bla_class_A"/>
    <property type="match status" value="1"/>
</dbReference>
<evidence type="ECO:0000256" key="2">
    <source>
        <dbReference type="ARBA" id="ARBA00009009"/>
    </source>
</evidence>
<proteinExistence type="inferred from homology"/>
<evidence type="ECO:0000256" key="5">
    <source>
        <dbReference type="ARBA" id="ARBA00023251"/>
    </source>
</evidence>